<evidence type="ECO:0000313" key="1">
    <source>
        <dbReference type="EMBL" id="PTW43830.1"/>
    </source>
</evidence>
<proteinExistence type="predicted"/>
<name>A0A2T5TX26_9SPHN</name>
<comment type="caution">
    <text evidence="1">The sequence shown here is derived from an EMBL/GenBank/DDBJ whole genome shotgun (WGS) entry which is preliminary data.</text>
</comment>
<organism evidence="1 2">
    <name type="scientific">Sphingomonas faeni</name>
    <dbReference type="NCBI Taxonomy" id="185950"/>
    <lineage>
        <taxon>Bacteria</taxon>
        <taxon>Pseudomonadati</taxon>
        <taxon>Pseudomonadota</taxon>
        <taxon>Alphaproteobacteria</taxon>
        <taxon>Sphingomonadales</taxon>
        <taxon>Sphingomonadaceae</taxon>
        <taxon>Sphingomonas</taxon>
    </lineage>
</organism>
<dbReference type="EMBL" id="QAYE01000014">
    <property type="protein sequence ID" value="PTW43830.1"/>
    <property type="molecule type" value="Genomic_DNA"/>
</dbReference>
<dbReference type="AlphaFoldDB" id="A0A2T5TX26"/>
<dbReference type="Proteomes" id="UP000244013">
    <property type="component" value="Unassembled WGS sequence"/>
</dbReference>
<gene>
    <name evidence="1" type="ORF">C8J25_11426</name>
</gene>
<reference evidence="1 2" key="1">
    <citation type="submission" date="2018-04" db="EMBL/GenBank/DDBJ databases">
        <title>Genomic Encyclopedia of Type Strains, Phase III (KMG-III): the genomes of soil and plant-associated and newly described type strains.</title>
        <authorList>
            <person name="Whitman W."/>
        </authorList>
    </citation>
    <scope>NUCLEOTIDE SEQUENCE [LARGE SCALE GENOMIC DNA]</scope>
    <source>
        <strain evidence="1 2">MA-olki</strain>
    </source>
</reference>
<protein>
    <submittedName>
        <fullName evidence="1">Uncharacterized protein</fullName>
    </submittedName>
</protein>
<evidence type="ECO:0000313" key="2">
    <source>
        <dbReference type="Proteomes" id="UP000244013"/>
    </source>
</evidence>
<sequence>MPCAASSALFAQPLTHLLQPLPAAHEIRFQPALLLDRLVHLPARGDGVRFLARRDLLGVRAPLDCG</sequence>
<accession>A0A2T5TX26</accession>